<feature type="signal peptide" evidence="1">
    <location>
        <begin position="1"/>
        <end position="16"/>
    </location>
</feature>
<evidence type="ECO:0000313" key="2">
    <source>
        <dbReference type="EMBL" id="AYO17097.1"/>
    </source>
</evidence>
<evidence type="ECO:0000313" key="3">
    <source>
        <dbReference type="Proteomes" id="UP000272136"/>
    </source>
</evidence>
<reference evidence="2 3" key="1">
    <citation type="submission" date="2018-10" db="EMBL/GenBank/DDBJ databases">
        <title>Whole Genome of Vibrio owensii strain 170502, isolated from Acute Hepatopancreatic Necrosis Disease (AHPND) shrimp.</title>
        <authorList>
            <person name="Yan M."/>
            <person name="Wang X."/>
            <person name="Wang Y."/>
        </authorList>
    </citation>
    <scope>NUCLEOTIDE SEQUENCE [LARGE SCALE GENOMIC DNA]</scope>
    <source>
        <strain evidence="2 3">1700302</strain>
    </source>
</reference>
<keyword evidence="1" id="KW-0732">Signal</keyword>
<organism evidence="2 3">
    <name type="scientific">Vibrio owensii</name>
    <dbReference type="NCBI Taxonomy" id="696485"/>
    <lineage>
        <taxon>Bacteria</taxon>
        <taxon>Pseudomonadati</taxon>
        <taxon>Pseudomonadota</taxon>
        <taxon>Gammaproteobacteria</taxon>
        <taxon>Vibrionales</taxon>
        <taxon>Vibrionaceae</taxon>
        <taxon>Vibrio</taxon>
    </lineage>
</organism>
<proteinExistence type="predicted"/>
<evidence type="ECO:0000256" key="1">
    <source>
        <dbReference type="SAM" id="SignalP"/>
    </source>
</evidence>
<keyword evidence="3" id="KW-1185">Reference proteome</keyword>
<gene>
    <name evidence="2" type="ORF">D0812_22165</name>
</gene>
<sequence>MCCCLCCLFSKIFVVANFLLPSVNVIVHVSDIIFHLSHFVTHCCNVRFCGYCTVFCVNGLLH</sequence>
<evidence type="ECO:0008006" key="4">
    <source>
        <dbReference type="Google" id="ProtNLM"/>
    </source>
</evidence>
<dbReference type="EMBL" id="CP033138">
    <property type="protein sequence ID" value="AYO17097.1"/>
    <property type="molecule type" value="Genomic_DNA"/>
</dbReference>
<dbReference type="Proteomes" id="UP000272136">
    <property type="component" value="Chromosome 2"/>
</dbReference>
<feature type="chain" id="PRO_5046610975" description="DUF3265 domain-containing protein" evidence="1">
    <location>
        <begin position="17"/>
        <end position="62"/>
    </location>
</feature>
<accession>A0ABM6ZMY4</accession>
<protein>
    <recommendedName>
        <fullName evidence="4">DUF3265 domain-containing protein</fullName>
    </recommendedName>
</protein>
<name>A0ABM6ZMY4_9VIBR</name>